<dbReference type="Gene3D" id="3.40.50.300">
    <property type="entry name" value="P-loop containing nucleotide triphosphate hydrolases"/>
    <property type="match status" value="1"/>
</dbReference>
<reference evidence="2 3" key="1">
    <citation type="journal article" date="2021" name="Environ. Microbiol.">
        <title>Genetic insights into the dark matter of the mammalian gut microbiota through targeted genome reconstruction.</title>
        <authorList>
            <person name="Lugli G.A."/>
            <person name="Alessandri G."/>
            <person name="Milani C."/>
            <person name="Viappiani A."/>
            <person name="Fontana F."/>
            <person name="Tarracchini C."/>
            <person name="Mancabelli L."/>
            <person name="Argentini C."/>
            <person name="Ruiz L."/>
            <person name="Margolles A."/>
            <person name="van Sinderen D."/>
            <person name="Turroni F."/>
            <person name="Ventura M."/>
        </authorList>
    </citation>
    <scope>NUCLEOTIDE SEQUENCE [LARGE SCALE GENOMIC DNA]</scope>
    <source>
        <strain evidence="2 3">MA1</strain>
    </source>
</reference>
<dbReference type="Proteomes" id="UP000710815">
    <property type="component" value="Unassembled WGS sequence"/>
</dbReference>
<protein>
    <submittedName>
        <fullName evidence="2">ATP-binding protein</fullName>
    </submittedName>
</protein>
<feature type="domain" description="ATPase AAA-type core" evidence="1">
    <location>
        <begin position="45"/>
        <end position="355"/>
    </location>
</feature>
<dbReference type="InterPro" id="IPR027417">
    <property type="entry name" value="P-loop_NTPase"/>
</dbReference>
<dbReference type="Pfam" id="PF13304">
    <property type="entry name" value="AAA_21"/>
    <property type="match status" value="1"/>
</dbReference>
<dbReference type="GO" id="GO:0005524">
    <property type="term" value="F:ATP binding"/>
    <property type="evidence" value="ECO:0007669"/>
    <property type="project" value="UniProtKB-KW"/>
</dbReference>
<reference evidence="2 3" key="2">
    <citation type="journal article" date="2021" name="Syst. Appl. Microbiol.">
        <title>Phylogenetic classification of ten novel species belonging to the genus Bifidobacterium comprising B. phasiani sp. nov., B. pongonis sp. nov., B. saguinibicoloris sp. nov., B. colobi sp. nov., B. simiiventris sp. nov., B. santillanense sp. nov., B. miconis sp. nov., B. amazonense sp. nov., B. pluvialisilvae sp. nov., and B. miconisargentati sp. nov.</title>
        <authorList>
            <person name="Lugli G.A."/>
            <person name="Calvete-Torre I."/>
            <person name="Alessandri G."/>
            <person name="Milani C."/>
            <person name="Turroni F."/>
            <person name="Laiolo P."/>
            <person name="Ossiprandi M.C."/>
            <person name="Margolles A."/>
            <person name="Ruiz L."/>
            <person name="Ventura M."/>
        </authorList>
    </citation>
    <scope>NUCLEOTIDE SEQUENCE [LARGE SCALE GENOMIC DNA]</scope>
    <source>
        <strain evidence="2 3">MA1</strain>
    </source>
</reference>
<dbReference type="EMBL" id="JAFEJT020000060">
    <property type="protein sequence ID" value="MCH9276856.1"/>
    <property type="molecule type" value="Genomic_DNA"/>
</dbReference>
<gene>
    <name evidence="2" type="ORF">JS533_011330</name>
</gene>
<keyword evidence="2" id="KW-0067">ATP-binding</keyword>
<keyword evidence="3" id="KW-1185">Reference proteome</keyword>
<comment type="caution">
    <text evidence="2">The sequence shown here is derived from an EMBL/GenBank/DDBJ whole genome shotgun (WGS) entry which is preliminary data.</text>
</comment>
<dbReference type="PANTHER" id="PTHR40396">
    <property type="entry name" value="ATPASE-LIKE PROTEIN"/>
    <property type="match status" value="1"/>
</dbReference>
<dbReference type="SUPFAM" id="SSF52540">
    <property type="entry name" value="P-loop containing nucleoside triphosphate hydrolases"/>
    <property type="match status" value="1"/>
</dbReference>
<sequence length="420" mass="47973">MLIRFAVSNFRSINKTTELSMVAVDENTSSPFYQPNIKVNLVPEAALYGANAAGKSNILLALQWLKYAVAASLKFWDDTVPIEQFALAQKNNQSSSFELEMLVDDVHYEYYLDVNRQQIEYEAVYITKKFERICLFERQEDDVVFDNRVMRQDAIQELLTSRTLILSVIARYREPNVIKFVDSILNMRLMGESIENYQMLSLLDSVTQTRQLFDDDNMPQPTLFDEIDTVAVYRERRKRALAWLQMADLGISGVRIIKDPDRRRRKNMDVHLLHTTQGGDFPLDFSQESEGTKVWFNLIGPILDVLDSGSLMVFDELDASLHPVLSAQLLKIFRDPEINVNGAQILFSSHDTSLMKYLHSDEIWIVEKRNGATGLSSLASFDSERVRKSVDLESGYLHGHFGGIPNIDLAQLLRSKGVSI</sequence>
<evidence type="ECO:0000313" key="2">
    <source>
        <dbReference type="EMBL" id="MCH9276856.1"/>
    </source>
</evidence>
<accession>A0ABS9VXM5</accession>
<dbReference type="RefSeq" id="WP_241514678.1">
    <property type="nucleotide sequence ID" value="NZ_JAFEJT020000060.1"/>
</dbReference>
<name>A0ABS9VXM5_9BIFI</name>
<evidence type="ECO:0000259" key="1">
    <source>
        <dbReference type="Pfam" id="PF13304"/>
    </source>
</evidence>
<organism evidence="2 3">
    <name type="scientific">Bifidobacterium amazonense</name>
    <dbReference type="NCBI Taxonomy" id="2809027"/>
    <lineage>
        <taxon>Bacteria</taxon>
        <taxon>Bacillati</taxon>
        <taxon>Actinomycetota</taxon>
        <taxon>Actinomycetes</taxon>
        <taxon>Bifidobacteriales</taxon>
        <taxon>Bifidobacteriaceae</taxon>
        <taxon>Bifidobacterium</taxon>
    </lineage>
</organism>
<evidence type="ECO:0000313" key="3">
    <source>
        <dbReference type="Proteomes" id="UP000710815"/>
    </source>
</evidence>
<dbReference type="InterPro" id="IPR003959">
    <property type="entry name" value="ATPase_AAA_core"/>
</dbReference>
<proteinExistence type="predicted"/>
<dbReference type="PANTHER" id="PTHR40396:SF1">
    <property type="entry name" value="ATPASE AAA-TYPE CORE DOMAIN-CONTAINING PROTEIN"/>
    <property type="match status" value="1"/>
</dbReference>
<keyword evidence="2" id="KW-0547">Nucleotide-binding</keyword>